<organism evidence="12 13">
    <name type="scientific">Candidatus Uhrbacteria bacterium GW2011_GWA2_53_10</name>
    <dbReference type="NCBI Taxonomy" id="1618980"/>
    <lineage>
        <taxon>Bacteria</taxon>
        <taxon>Candidatus Uhriibacteriota</taxon>
    </lineage>
</organism>
<feature type="binding site" evidence="10">
    <location>
        <position position="144"/>
    </location>
    <ligand>
        <name>NAD(+)</name>
        <dbReference type="ChEBI" id="CHEBI:57540"/>
    </ligand>
</feature>
<dbReference type="InterPro" id="IPR028357">
    <property type="entry name" value="UDPglc_DH_bac"/>
</dbReference>
<dbReference type="InterPro" id="IPR008927">
    <property type="entry name" value="6-PGluconate_DH-like_C_sf"/>
</dbReference>
<dbReference type="GO" id="GO:0000271">
    <property type="term" value="P:polysaccharide biosynthetic process"/>
    <property type="evidence" value="ECO:0007669"/>
    <property type="project" value="InterPro"/>
</dbReference>
<evidence type="ECO:0000256" key="8">
    <source>
        <dbReference type="PIRSR" id="PIRSR500134-1"/>
    </source>
</evidence>
<feature type="binding site" evidence="9">
    <location>
        <position position="349"/>
    </location>
    <ligand>
        <name>substrate</name>
    </ligand>
</feature>
<comment type="caution">
    <text evidence="12">The sequence shown here is derived from an EMBL/GenBank/DDBJ whole genome shotgun (WGS) entry which is preliminary data.</text>
</comment>
<dbReference type="PIRSF" id="PIRSF000124">
    <property type="entry name" value="UDPglc_GDPman_dh"/>
    <property type="match status" value="1"/>
</dbReference>
<feature type="domain" description="UDP-glucose/GDP-mannose dehydrogenase C-terminal" evidence="11">
    <location>
        <begin position="342"/>
        <end position="444"/>
    </location>
</feature>
<evidence type="ECO:0000256" key="10">
    <source>
        <dbReference type="PIRSR" id="PIRSR500134-3"/>
    </source>
</evidence>
<reference evidence="12 13" key="1">
    <citation type="journal article" date="2015" name="Nature">
        <title>rRNA introns, odd ribosomes, and small enigmatic genomes across a large radiation of phyla.</title>
        <authorList>
            <person name="Brown C.T."/>
            <person name="Hug L.A."/>
            <person name="Thomas B.C."/>
            <person name="Sharon I."/>
            <person name="Castelle C.J."/>
            <person name="Singh A."/>
            <person name="Wilkins M.J."/>
            <person name="Williams K.H."/>
            <person name="Banfield J.F."/>
        </authorList>
    </citation>
    <scope>NUCLEOTIDE SEQUENCE [LARGE SCALE GENOMIC DNA]</scope>
</reference>
<dbReference type="UniPathway" id="UPA00038">
    <property type="reaction ID" value="UER00491"/>
</dbReference>
<dbReference type="NCBIfam" id="TIGR03026">
    <property type="entry name" value="NDP-sugDHase"/>
    <property type="match status" value="1"/>
</dbReference>
<evidence type="ECO:0000256" key="5">
    <source>
        <dbReference type="ARBA" id="ARBA00023027"/>
    </source>
</evidence>
<name>A0A0G2AIB0_9BACT</name>
<comment type="catalytic activity">
    <reaction evidence="6 7">
        <text>UDP-alpha-D-glucose + 2 NAD(+) + H2O = UDP-alpha-D-glucuronate + 2 NADH + 3 H(+)</text>
        <dbReference type="Rhea" id="RHEA:23596"/>
        <dbReference type="ChEBI" id="CHEBI:15377"/>
        <dbReference type="ChEBI" id="CHEBI:15378"/>
        <dbReference type="ChEBI" id="CHEBI:57540"/>
        <dbReference type="ChEBI" id="CHEBI:57945"/>
        <dbReference type="ChEBI" id="CHEBI:58052"/>
        <dbReference type="ChEBI" id="CHEBI:58885"/>
        <dbReference type="EC" id="1.1.1.22"/>
    </reaction>
</comment>
<dbReference type="SUPFAM" id="SSF51735">
    <property type="entry name" value="NAD(P)-binding Rossmann-fold domains"/>
    <property type="match status" value="1"/>
</dbReference>
<comment type="pathway">
    <text evidence="1">Nucleotide-sugar biosynthesis; UDP-alpha-D-glucuronate biosynthesis; UDP-alpha-D-glucuronate from UDP-alpha-D-glucose: step 1/1.</text>
</comment>
<evidence type="ECO:0000256" key="1">
    <source>
        <dbReference type="ARBA" id="ARBA00004701"/>
    </source>
</evidence>
<dbReference type="Pfam" id="PF00984">
    <property type="entry name" value="UDPG_MGDP_dh"/>
    <property type="match status" value="1"/>
</dbReference>
<evidence type="ECO:0000313" key="13">
    <source>
        <dbReference type="Proteomes" id="UP000034711"/>
    </source>
</evidence>
<evidence type="ECO:0000256" key="4">
    <source>
        <dbReference type="ARBA" id="ARBA00023002"/>
    </source>
</evidence>
<dbReference type="Proteomes" id="UP000034711">
    <property type="component" value="Unassembled WGS sequence"/>
</dbReference>
<dbReference type="EC" id="1.1.1.22" evidence="3 7"/>
<evidence type="ECO:0000256" key="2">
    <source>
        <dbReference type="ARBA" id="ARBA00006601"/>
    </source>
</evidence>
<dbReference type="Pfam" id="PF03721">
    <property type="entry name" value="UDPG_MGDP_dh_N"/>
    <property type="match status" value="1"/>
</dbReference>
<dbReference type="AlphaFoldDB" id="A0A0G2AIB0"/>
<dbReference type="InterPro" id="IPR001732">
    <property type="entry name" value="UDP-Glc/GDP-Man_DH_N"/>
</dbReference>
<keyword evidence="5 7" id="KW-0520">NAD</keyword>
<dbReference type="InterPro" id="IPR014027">
    <property type="entry name" value="UDP-Glc/GDP-Man_DH_C"/>
</dbReference>
<feature type="active site" description="Nucleophile" evidence="8">
    <location>
        <position position="289"/>
    </location>
</feature>
<gene>
    <name evidence="12" type="ORF">UY77_C0028G0012</name>
</gene>
<dbReference type="InterPro" id="IPR017476">
    <property type="entry name" value="UDP-Glc/GDP-Man"/>
</dbReference>
<dbReference type="PANTHER" id="PTHR43750">
    <property type="entry name" value="UDP-GLUCOSE 6-DEHYDROGENASE TUAD"/>
    <property type="match status" value="1"/>
</dbReference>
<feature type="binding site" evidence="9">
    <location>
        <position position="233"/>
    </location>
    <ligand>
        <name>substrate</name>
    </ligand>
</feature>
<feature type="binding site" evidence="9">
    <location>
        <begin position="278"/>
        <end position="282"/>
    </location>
    <ligand>
        <name>substrate</name>
    </ligand>
</feature>
<dbReference type="GO" id="GO:0051287">
    <property type="term" value="F:NAD binding"/>
    <property type="evidence" value="ECO:0007669"/>
    <property type="project" value="InterPro"/>
</dbReference>
<accession>A0A0G2AIB0</accession>
<evidence type="ECO:0000256" key="9">
    <source>
        <dbReference type="PIRSR" id="PIRSR500134-2"/>
    </source>
</evidence>
<dbReference type="Gene3D" id="1.20.5.100">
    <property type="entry name" value="Cytochrome c1, transmembrane anchor, C-terminal"/>
    <property type="match status" value="1"/>
</dbReference>
<dbReference type="Pfam" id="PF03720">
    <property type="entry name" value="UDPG_MGDP_dh_C"/>
    <property type="match status" value="1"/>
</dbReference>
<dbReference type="SUPFAM" id="SSF52413">
    <property type="entry name" value="UDP-glucose/GDP-mannose dehydrogenase C-terminal domain"/>
    <property type="match status" value="1"/>
</dbReference>
<dbReference type="PATRIC" id="fig|1618980.3.peg.456"/>
<evidence type="ECO:0000259" key="11">
    <source>
        <dbReference type="SMART" id="SM00984"/>
    </source>
</evidence>
<feature type="binding site" evidence="10">
    <location>
        <position position="356"/>
    </location>
    <ligand>
        <name>NAD(+)</name>
        <dbReference type="ChEBI" id="CHEBI:57540"/>
    </ligand>
</feature>
<dbReference type="InterPro" id="IPR036220">
    <property type="entry name" value="UDP-Glc/GDP-Man_DH_C_sf"/>
</dbReference>
<sequence>MPIFSIEAFNLILCVRNTTRSIAQSSRSAFSAVNKRSGERFCLLSLVLLRFSDYEHCDAWGRPGWFSDGSWICLSELLHEMQEAGRIMFTTDLSLVIGGAEVVMIAVGTPSRAEGDVDLSQIFSAADDIGRRLDHEAVVVVKSTVPIGTNRRVLERVHERMVEQGRGETAPLITIASLPEFLSQGRAVQDFFHPERIVIGVEDEVTRALIDRMHEGIQAPRLSMSLESAELAKYASNALLATKVSFINEIANIADRTGADVRDVAKAVGLDRRIGPHFLEAGIGYGGSCFPKDVVGLHQLAGTSGYDFKLLSAVIEVNNRQREQFFRRVEMGLGNLRGRRIAVWGLAFKGGTDDVRESIAIDLIQRVFARGAEVIVYDPQAMENARRILPEAIRFAPTAVDAVSGADALLVLTDWPEFRDISFDAVRQGMVEPRIFDGRNLLSDLHLDQQGFFYEGVGLGTPR</sequence>
<protein>
    <recommendedName>
        <fullName evidence="3 7">UDP-glucose 6-dehydrogenase</fullName>
        <ecNumber evidence="3 7">1.1.1.22</ecNumber>
    </recommendedName>
</protein>
<evidence type="ECO:0000256" key="7">
    <source>
        <dbReference type="PIRNR" id="PIRNR000124"/>
    </source>
</evidence>
<proteinExistence type="inferred from homology"/>
<feature type="binding site" evidence="10">
    <location>
        <position position="292"/>
    </location>
    <ligand>
        <name>NAD(+)</name>
        <dbReference type="ChEBI" id="CHEBI:57540"/>
    </ligand>
</feature>
<dbReference type="InterPro" id="IPR036291">
    <property type="entry name" value="NAD(P)-bd_dom_sf"/>
</dbReference>
<dbReference type="PANTHER" id="PTHR43750:SF3">
    <property type="entry name" value="UDP-GLUCOSE 6-DEHYDROGENASE TUAD"/>
    <property type="match status" value="1"/>
</dbReference>
<evidence type="ECO:0000256" key="3">
    <source>
        <dbReference type="ARBA" id="ARBA00012954"/>
    </source>
</evidence>
<feature type="binding site" evidence="9">
    <location>
        <position position="286"/>
    </location>
    <ligand>
        <name>substrate</name>
    </ligand>
</feature>
<dbReference type="PIRSF" id="PIRSF500134">
    <property type="entry name" value="UDPglc_DH_bac"/>
    <property type="match status" value="1"/>
</dbReference>
<feature type="binding site" evidence="10">
    <location>
        <position position="109"/>
    </location>
    <ligand>
        <name>NAD(+)</name>
        <dbReference type="ChEBI" id="CHEBI:57540"/>
    </ligand>
</feature>
<dbReference type="Gene3D" id="3.40.50.720">
    <property type="entry name" value="NAD(P)-binding Rossmann-like Domain"/>
    <property type="match status" value="2"/>
</dbReference>
<dbReference type="SUPFAM" id="SSF48179">
    <property type="entry name" value="6-phosphogluconate dehydrogenase C-terminal domain-like"/>
    <property type="match status" value="1"/>
</dbReference>
<evidence type="ECO:0000256" key="6">
    <source>
        <dbReference type="ARBA" id="ARBA00047473"/>
    </source>
</evidence>
<dbReference type="GO" id="GO:0006065">
    <property type="term" value="P:UDP-glucuronate biosynthetic process"/>
    <property type="evidence" value="ECO:0007669"/>
    <property type="project" value="UniProtKB-UniPathway"/>
</dbReference>
<dbReference type="GO" id="GO:0003979">
    <property type="term" value="F:UDP-glucose 6-dehydrogenase activity"/>
    <property type="evidence" value="ECO:0007669"/>
    <property type="project" value="UniProtKB-EC"/>
</dbReference>
<keyword evidence="4 7" id="KW-0560">Oxidoreductase</keyword>
<evidence type="ECO:0000313" key="12">
    <source>
        <dbReference type="EMBL" id="KKW32314.1"/>
    </source>
</evidence>
<comment type="similarity">
    <text evidence="2 7">Belongs to the UDP-glucose/GDP-mannose dehydrogenase family.</text>
</comment>
<dbReference type="EMBL" id="LCRI01000028">
    <property type="protein sequence ID" value="KKW32314.1"/>
    <property type="molecule type" value="Genomic_DNA"/>
</dbReference>
<dbReference type="SMART" id="SM00984">
    <property type="entry name" value="UDPG_MGDP_dh_C"/>
    <property type="match status" value="1"/>
</dbReference>
<dbReference type="InterPro" id="IPR014026">
    <property type="entry name" value="UDP-Glc/GDP-Man_DH_dimer"/>
</dbReference>